<evidence type="ECO:0008006" key="3">
    <source>
        <dbReference type="Google" id="ProtNLM"/>
    </source>
</evidence>
<reference evidence="1 2" key="1">
    <citation type="submission" date="2017-10" db="EMBL/GenBank/DDBJ databases">
        <title>Novel microbial diversity and functional potential in the marine mammal oral microbiome.</title>
        <authorList>
            <person name="Dudek N.K."/>
            <person name="Sun C.L."/>
            <person name="Burstein D."/>
            <person name="Kantor R.S."/>
            <person name="Aliaga Goltsman D.S."/>
            <person name="Bik E.M."/>
            <person name="Thomas B.C."/>
            <person name="Banfield J.F."/>
            <person name="Relman D.A."/>
        </authorList>
    </citation>
    <scope>NUCLEOTIDE SEQUENCE [LARGE SCALE GENOMIC DNA]</scope>
    <source>
        <strain evidence="1">DOLJORAL78_47_16</strain>
    </source>
</reference>
<sequence>MYALDEPVINVQSLLHTFAKKYQGFILTDCHISVHDRQVIANATVKGQPQQWQLTAQKIIVTAGAGNAEYTQQQQLRPLRMLVAEVPRAFGRLYAHVLEASDKPRLTISTYSHPSNSERLIWYIGGNIAEKGVTCEHDTFIKRARQELSAVFTWLDWSTVTLDSLLVKRAEGSSAGKRPSTPIIIEQGNQLIAWPTKLALAPLLADSLCQKISVSHPVAKTVAKSDITPVNFPPPRIADFVWTKN</sequence>
<name>A0A2G6K5U6_9BACT</name>
<protein>
    <recommendedName>
        <fullName evidence="3">FAD dependent oxidoreductase domain-containing protein</fullName>
    </recommendedName>
</protein>
<gene>
    <name evidence="1" type="ORF">CSA56_19295</name>
</gene>
<dbReference type="Proteomes" id="UP000230821">
    <property type="component" value="Unassembled WGS sequence"/>
</dbReference>
<evidence type="ECO:0000313" key="2">
    <source>
        <dbReference type="Proteomes" id="UP000230821"/>
    </source>
</evidence>
<organism evidence="1 2">
    <name type="scientific">candidate division KSB3 bacterium</name>
    <dbReference type="NCBI Taxonomy" id="2044937"/>
    <lineage>
        <taxon>Bacteria</taxon>
        <taxon>candidate division KSB3</taxon>
    </lineage>
</organism>
<dbReference type="AlphaFoldDB" id="A0A2G6K5U6"/>
<comment type="caution">
    <text evidence="1">The sequence shown here is derived from an EMBL/GenBank/DDBJ whole genome shotgun (WGS) entry which is preliminary data.</text>
</comment>
<evidence type="ECO:0000313" key="1">
    <source>
        <dbReference type="EMBL" id="PIE31043.1"/>
    </source>
</evidence>
<dbReference type="EMBL" id="PDSK01000195">
    <property type="protein sequence ID" value="PIE31043.1"/>
    <property type="molecule type" value="Genomic_DNA"/>
</dbReference>
<accession>A0A2G6K5U6</accession>
<proteinExistence type="predicted"/>